<sequence length="482" mass="53677">MVHRCSSKSVKHSVKLAGKQKAFKLLCEIVDKYRHYPKEHAHGSTIVCKVTKIFNHFTRANCVKLKMAENYDINFAIVKIIENDHVGETEKLNALNILTELACCDNAVSVLIHVKGLTDALSECAHSSNVKIRNLGAMAFLNLSAVSENKQILGWDKNVIDSLSKCMCDDSESVRKSAISAIGNISSCIENKRRLVNYENGVFLHNLLRITRSDTEKDLRLDAVNVLSNLTNANTSAIMCDYSNLFPTLATLASDDYNWEIQKAVMKFLRRLSPSINATLPNYSNFLEALFISLTGKNVIKQIISILKDQASHHINRSSLASFPDLLDTLALLSLTYNSLQASIVKTLLFISHQCDGSTFILSETILNALTTALDMIEGRNMITCYAAMKTIRKLAVLDENRKLMEKKDSLFSALTSSMEKKAKIVSITDSLAEFLYTEPTETCENIISALEEDTWKFINNDAISELAGETLLVISGNEMKI</sequence>
<proteinExistence type="inferred from homology"/>
<evidence type="ECO:0000256" key="1">
    <source>
        <dbReference type="ARBA" id="ARBA00005462"/>
    </source>
</evidence>
<dbReference type="Gene3D" id="1.25.10.10">
    <property type="entry name" value="Leucine-rich Repeat Variant"/>
    <property type="match status" value="1"/>
</dbReference>
<dbReference type="InterPro" id="IPR000357">
    <property type="entry name" value="HEAT"/>
</dbReference>
<dbReference type="InterPro" id="IPR016024">
    <property type="entry name" value="ARM-type_fold"/>
</dbReference>
<dbReference type="PANTHER" id="PTHR47249">
    <property type="entry name" value="VACUOLAR PROTEIN 8"/>
    <property type="match status" value="1"/>
</dbReference>
<organism evidence="3">
    <name type="scientific">Corethron hystrix</name>
    <dbReference type="NCBI Taxonomy" id="216773"/>
    <lineage>
        <taxon>Eukaryota</taxon>
        <taxon>Sar</taxon>
        <taxon>Stramenopiles</taxon>
        <taxon>Ochrophyta</taxon>
        <taxon>Bacillariophyta</taxon>
        <taxon>Coscinodiscophyceae</taxon>
        <taxon>Corethrophycidae</taxon>
        <taxon>Corethrales</taxon>
        <taxon>Corethraceae</taxon>
        <taxon>Corethron</taxon>
    </lineage>
</organism>
<dbReference type="GO" id="GO:0043495">
    <property type="term" value="F:protein-membrane adaptor activity"/>
    <property type="evidence" value="ECO:0007669"/>
    <property type="project" value="InterPro"/>
</dbReference>
<accession>A0A7S1FZJ9</accession>
<dbReference type="Pfam" id="PF02985">
    <property type="entry name" value="HEAT"/>
    <property type="match status" value="1"/>
</dbReference>
<dbReference type="InterPro" id="IPR045156">
    <property type="entry name" value="Vac8"/>
</dbReference>
<dbReference type="EMBL" id="HBFR01036445">
    <property type="protein sequence ID" value="CAD8899338.1"/>
    <property type="molecule type" value="Transcribed_RNA"/>
</dbReference>
<evidence type="ECO:0000256" key="2">
    <source>
        <dbReference type="ARBA" id="ARBA00022737"/>
    </source>
</evidence>
<keyword evidence="2" id="KW-0677">Repeat</keyword>
<dbReference type="InterPro" id="IPR011989">
    <property type="entry name" value="ARM-like"/>
</dbReference>
<dbReference type="AlphaFoldDB" id="A0A7S1FZJ9"/>
<gene>
    <name evidence="3" type="ORF">CHYS00102_LOCUS26554</name>
</gene>
<name>A0A7S1FZJ9_9STRA</name>
<dbReference type="SUPFAM" id="SSF48371">
    <property type="entry name" value="ARM repeat"/>
    <property type="match status" value="1"/>
</dbReference>
<protein>
    <submittedName>
        <fullName evidence="3">Uncharacterized protein</fullName>
    </submittedName>
</protein>
<dbReference type="GO" id="GO:0071562">
    <property type="term" value="P:nucleus-vacuole junction assembly"/>
    <property type="evidence" value="ECO:0007669"/>
    <property type="project" value="InterPro"/>
</dbReference>
<dbReference type="PANTHER" id="PTHR47249:SF1">
    <property type="entry name" value="VACUOLAR PROTEIN 8"/>
    <property type="match status" value="1"/>
</dbReference>
<reference evidence="3" key="1">
    <citation type="submission" date="2021-01" db="EMBL/GenBank/DDBJ databases">
        <authorList>
            <person name="Corre E."/>
            <person name="Pelletier E."/>
            <person name="Niang G."/>
            <person name="Scheremetjew M."/>
            <person name="Finn R."/>
            <person name="Kale V."/>
            <person name="Holt S."/>
            <person name="Cochrane G."/>
            <person name="Meng A."/>
            <person name="Brown T."/>
            <person name="Cohen L."/>
        </authorList>
    </citation>
    <scope>NUCLEOTIDE SEQUENCE</scope>
    <source>
        <strain evidence="3">308</strain>
    </source>
</reference>
<comment type="similarity">
    <text evidence="1">Belongs to the beta-catenin family.</text>
</comment>
<evidence type="ECO:0000313" key="3">
    <source>
        <dbReference type="EMBL" id="CAD8899338.1"/>
    </source>
</evidence>